<proteinExistence type="predicted"/>
<dbReference type="Proteomes" id="UP001157353">
    <property type="component" value="Unassembled WGS sequence"/>
</dbReference>
<gene>
    <name evidence="2" type="ORF">GCM10007916_11150</name>
</gene>
<evidence type="ECO:0000256" key="1">
    <source>
        <dbReference type="SAM" id="MobiDB-lite"/>
    </source>
</evidence>
<evidence type="ECO:0008006" key="4">
    <source>
        <dbReference type="Google" id="ProtNLM"/>
    </source>
</evidence>
<organism evidence="2 3">
    <name type="scientific">Psychromonas marina</name>
    <dbReference type="NCBI Taxonomy" id="88364"/>
    <lineage>
        <taxon>Bacteria</taxon>
        <taxon>Pseudomonadati</taxon>
        <taxon>Pseudomonadota</taxon>
        <taxon>Gammaproteobacteria</taxon>
        <taxon>Alteromonadales</taxon>
        <taxon>Psychromonadaceae</taxon>
        <taxon>Psychromonas</taxon>
    </lineage>
</organism>
<reference evidence="3" key="1">
    <citation type="journal article" date="2019" name="Int. J. Syst. Evol. Microbiol.">
        <title>The Global Catalogue of Microorganisms (GCM) 10K type strain sequencing project: providing services to taxonomists for standard genome sequencing and annotation.</title>
        <authorList>
            <consortium name="The Broad Institute Genomics Platform"/>
            <consortium name="The Broad Institute Genome Sequencing Center for Infectious Disease"/>
            <person name="Wu L."/>
            <person name="Ma J."/>
        </authorList>
    </citation>
    <scope>NUCLEOTIDE SEQUENCE [LARGE SCALE GENOMIC DNA]</scope>
    <source>
        <strain evidence="3">NBRC 103166</strain>
    </source>
</reference>
<evidence type="ECO:0000313" key="3">
    <source>
        <dbReference type="Proteomes" id="UP001157353"/>
    </source>
</evidence>
<dbReference type="RefSeq" id="WP_284203171.1">
    <property type="nucleotide sequence ID" value="NZ_BSPQ01000002.1"/>
</dbReference>
<accession>A0ABQ6DY37</accession>
<sequence length="132" mass="15535">MFPLPDLLGLEFKTIQAMVKIYCKAFHNTDNVIGKECTECRDFLIYANEKLDRCPYGQAKPTCNNCPIHCYKPQQREQARRIMRYAGPRMLLKHPILAIRHLRAEKRAVPSNIPEHASNRHKRKHRIDIKQQ</sequence>
<comment type="caution">
    <text evidence="2">The sequence shown here is derived from an EMBL/GenBank/DDBJ whole genome shotgun (WGS) entry which is preliminary data.</text>
</comment>
<dbReference type="Pfam" id="PF11756">
    <property type="entry name" value="YgbA_NO"/>
    <property type="match status" value="1"/>
</dbReference>
<dbReference type="InterPro" id="IPR020483">
    <property type="entry name" value="Uncharacterised_YgbA"/>
</dbReference>
<name>A0ABQ6DY37_9GAMM</name>
<dbReference type="NCBIfam" id="NF007714">
    <property type="entry name" value="PRK10410.1-2"/>
    <property type="match status" value="1"/>
</dbReference>
<feature type="compositionally biased region" description="Basic residues" evidence="1">
    <location>
        <begin position="119"/>
        <end position="132"/>
    </location>
</feature>
<dbReference type="EMBL" id="BSPQ01000002">
    <property type="protein sequence ID" value="GLS90048.1"/>
    <property type="molecule type" value="Genomic_DNA"/>
</dbReference>
<feature type="region of interest" description="Disordered" evidence="1">
    <location>
        <begin position="108"/>
        <end position="132"/>
    </location>
</feature>
<keyword evidence="3" id="KW-1185">Reference proteome</keyword>
<evidence type="ECO:0000313" key="2">
    <source>
        <dbReference type="EMBL" id="GLS90048.1"/>
    </source>
</evidence>
<protein>
    <recommendedName>
        <fullName evidence="4">Nitrous oxide-stimulated promoter family protein</fullName>
    </recommendedName>
</protein>
<dbReference type="NCBIfam" id="NF007715">
    <property type="entry name" value="PRK10410.1-3"/>
    <property type="match status" value="1"/>
</dbReference>